<reference evidence="1" key="1">
    <citation type="journal article" date="2023" name="Plant J.">
        <title>Genome sequences and population genomics provide insights into the demographic history, inbreeding, and mutation load of two 'living fossil' tree species of Dipteronia.</title>
        <authorList>
            <person name="Feng Y."/>
            <person name="Comes H.P."/>
            <person name="Chen J."/>
            <person name="Zhu S."/>
            <person name="Lu R."/>
            <person name="Zhang X."/>
            <person name="Li P."/>
            <person name="Qiu J."/>
            <person name="Olsen K.M."/>
            <person name="Qiu Y."/>
        </authorList>
    </citation>
    <scope>NUCLEOTIDE SEQUENCE</scope>
    <source>
        <strain evidence="1">KIB01</strain>
    </source>
</reference>
<evidence type="ECO:0008006" key="3">
    <source>
        <dbReference type="Google" id="ProtNLM"/>
    </source>
</evidence>
<name>A0AAD9TGB9_9ROSI</name>
<dbReference type="Proteomes" id="UP001280121">
    <property type="component" value="Unassembled WGS sequence"/>
</dbReference>
<dbReference type="EMBL" id="JANJYI010000009">
    <property type="protein sequence ID" value="KAK2635557.1"/>
    <property type="molecule type" value="Genomic_DNA"/>
</dbReference>
<keyword evidence="2" id="KW-1185">Reference proteome</keyword>
<evidence type="ECO:0000313" key="1">
    <source>
        <dbReference type="EMBL" id="KAK2635557.1"/>
    </source>
</evidence>
<proteinExistence type="predicted"/>
<evidence type="ECO:0000313" key="2">
    <source>
        <dbReference type="Proteomes" id="UP001280121"/>
    </source>
</evidence>
<comment type="caution">
    <text evidence="1">The sequence shown here is derived from an EMBL/GenBank/DDBJ whole genome shotgun (WGS) entry which is preliminary data.</text>
</comment>
<protein>
    <recommendedName>
        <fullName evidence="3">Cysteine-rich receptor-like protein kinase</fullName>
    </recommendedName>
</protein>
<organism evidence="1 2">
    <name type="scientific">Dipteronia dyeriana</name>
    <dbReference type="NCBI Taxonomy" id="168575"/>
    <lineage>
        <taxon>Eukaryota</taxon>
        <taxon>Viridiplantae</taxon>
        <taxon>Streptophyta</taxon>
        <taxon>Embryophyta</taxon>
        <taxon>Tracheophyta</taxon>
        <taxon>Spermatophyta</taxon>
        <taxon>Magnoliopsida</taxon>
        <taxon>eudicotyledons</taxon>
        <taxon>Gunneridae</taxon>
        <taxon>Pentapetalae</taxon>
        <taxon>rosids</taxon>
        <taxon>malvids</taxon>
        <taxon>Sapindales</taxon>
        <taxon>Sapindaceae</taxon>
        <taxon>Hippocastanoideae</taxon>
        <taxon>Acereae</taxon>
        <taxon>Dipteronia</taxon>
    </lineage>
</organism>
<gene>
    <name evidence="1" type="ORF">Ddye_030349</name>
</gene>
<dbReference type="AlphaFoldDB" id="A0AAD9TGB9"/>
<sequence length="111" mass="13172">MSNYICDFLDRGVRISDPRIFKDRIFKIFKGQYKKDHWNRLKINSLNFKQLTEDERVTLERPFSEEEVWEVVSTCDSNKAPGPDGMNLNFIKAHWKVIKADFINFINGFLP</sequence>
<accession>A0AAD9TGB9</accession>